<dbReference type="PANTHER" id="PTHR30383:SF5">
    <property type="entry name" value="SGNH HYDROLASE-TYPE ESTERASE DOMAIN-CONTAINING PROTEIN"/>
    <property type="match status" value="1"/>
</dbReference>
<evidence type="ECO:0000313" key="3">
    <source>
        <dbReference type="Proteomes" id="UP001165082"/>
    </source>
</evidence>
<protein>
    <recommendedName>
        <fullName evidence="1">SGNH hydrolase-type esterase domain-containing protein</fullName>
    </recommendedName>
</protein>
<proteinExistence type="predicted"/>
<dbReference type="OrthoDB" id="421156at2759"/>
<evidence type="ECO:0000259" key="1">
    <source>
        <dbReference type="Pfam" id="PF13472"/>
    </source>
</evidence>
<dbReference type="Gene3D" id="3.40.50.1110">
    <property type="entry name" value="SGNH hydrolase"/>
    <property type="match status" value="1"/>
</dbReference>
<dbReference type="InterPro" id="IPR051532">
    <property type="entry name" value="Ester_Hydrolysis_Enzymes"/>
</dbReference>
<dbReference type="InterPro" id="IPR036514">
    <property type="entry name" value="SGNH_hydro_sf"/>
</dbReference>
<keyword evidence="3" id="KW-1185">Reference proteome</keyword>
<sequence>MAKEPASFIPPVQPRTGFEKDILKYNGLLVLSALAICVNQLYNDGHVVIRNAAFAFTVVFALLSYLLDLATKPPKLDPHTYVKNRRGRGGKPVLMMVGDSITHQGLSGKFCEMIEKDFHEEVDVVVCAQNSISSETVAKERVPWSLQCNPSYVSILIGTNDIKGIYKPEWGAGTLANFGLADPVGYNSFRKYLKSIVGQYIAADPHSKVAVHTLPPMGEDLSSRANGCVRKANEIIFLVAKGFEGTGRVEVVDTYGALSGHLRENSTREAREGSLKVDDFSSVGPEALIKHNLMGYSYDSIGRRFGLTVMVDALHLNETGARIVADGVGGWLRAALKKG</sequence>
<dbReference type="EMBL" id="BRXZ01002773">
    <property type="protein sequence ID" value="GMH69885.1"/>
    <property type="molecule type" value="Genomic_DNA"/>
</dbReference>
<gene>
    <name evidence="2" type="ORF">TrRE_jg12478</name>
</gene>
<dbReference type="Pfam" id="PF13472">
    <property type="entry name" value="Lipase_GDSL_2"/>
    <property type="match status" value="1"/>
</dbReference>
<name>A0A9W7AH79_9STRA</name>
<dbReference type="SUPFAM" id="SSF52266">
    <property type="entry name" value="SGNH hydrolase"/>
    <property type="match status" value="1"/>
</dbReference>
<dbReference type="PANTHER" id="PTHR30383">
    <property type="entry name" value="THIOESTERASE 1/PROTEASE 1/LYSOPHOSPHOLIPASE L1"/>
    <property type="match status" value="1"/>
</dbReference>
<dbReference type="InterPro" id="IPR013830">
    <property type="entry name" value="SGNH_hydro"/>
</dbReference>
<dbReference type="AlphaFoldDB" id="A0A9W7AH79"/>
<dbReference type="GO" id="GO:0004622">
    <property type="term" value="F:phosphatidylcholine lysophospholipase activity"/>
    <property type="evidence" value="ECO:0007669"/>
    <property type="project" value="TreeGrafter"/>
</dbReference>
<feature type="domain" description="SGNH hydrolase-type esterase" evidence="1">
    <location>
        <begin position="97"/>
        <end position="322"/>
    </location>
</feature>
<comment type="caution">
    <text evidence="2">The sequence shown here is derived from an EMBL/GenBank/DDBJ whole genome shotgun (WGS) entry which is preliminary data.</text>
</comment>
<dbReference type="Proteomes" id="UP001165082">
    <property type="component" value="Unassembled WGS sequence"/>
</dbReference>
<accession>A0A9W7AH79</accession>
<reference evidence="2" key="1">
    <citation type="submission" date="2022-07" db="EMBL/GenBank/DDBJ databases">
        <title>Genome analysis of Parmales, a sister group of diatoms, reveals the evolutionary specialization of diatoms from phago-mixotrophs to photoautotrophs.</title>
        <authorList>
            <person name="Ban H."/>
            <person name="Sato S."/>
            <person name="Yoshikawa S."/>
            <person name="Kazumasa Y."/>
            <person name="Nakamura Y."/>
            <person name="Ichinomiya M."/>
            <person name="Saitoh K."/>
            <person name="Sato N."/>
            <person name="Blanc-Mathieu R."/>
            <person name="Endo H."/>
            <person name="Kuwata A."/>
            <person name="Ogata H."/>
        </authorList>
    </citation>
    <scope>NUCLEOTIDE SEQUENCE</scope>
</reference>
<organism evidence="2 3">
    <name type="scientific">Triparma retinervis</name>
    <dbReference type="NCBI Taxonomy" id="2557542"/>
    <lineage>
        <taxon>Eukaryota</taxon>
        <taxon>Sar</taxon>
        <taxon>Stramenopiles</taxon>
        <taxon>Ochrophyta</taxon>
        <taxon>Bolidophyceae</taxon>
        <taxon>Parmales</taxon>
        <taxon>Triparmaceae</taxon>
        <taxon>Triparma</taxon>
    </lineage>
</organism>
<evidence type="ECO:0000313" key="2">
    <source>
        <dbReference type="EMBL" id="GMH69885.1"/>
    </source>
</evidence>